<reference evidence="10" key="1">
    <citation type="journal article" date="2020" name="mSystems">
        <title>Genome- and Community-Level Interaction Insights into Carbon Utilization and Element Cycling Functions of Hydrothermarchaeota in Hydrothermal Sediment.</title>
        <authorList>
            <person name="Zhou Z."/>
            <person name="Liu Y."/>
            <person name="Xu W."/>
            <person name="Pan J."/>
            <person name="Luo Z.H."/>
            <person name="Li M."/>
        </authorList>
    </citation>
    <scope>NUCLEOTIDE SEQUENCE [LARGE SCALE GENOMIC DNA]</scope>
    <source>
        <strain evidence="10">SpSt-349</strain>
    </source>
</reference>
<name>A0A831UEV0_GEOME</name>
<keyword evidence="2" id="KW-0813">Transport</keyword>
<sequence length="448" mass="48647">MRRHPVTTDRVDLSRYFPAMEAMKPIRFHGKVTQVVGLVIEGYCPDAAVGTLCQVHPHDGDPIPAEVVGFRDNKTLLMPLGELRGVGLGSLISVKRKKSSLGVGPGLLGRVIDGLGEPIDDKGPLTTREEYPIYANPVNPMKRRPIRKPLDLGIRAINGLLTCGEGQRVGIMAGSGVGKSTLLGMIARYTEADVNVIALIGERGRELREFIEKDLQEEGLKKSVVVVATSDQPPLVRMRGAYIATTIAEYFQAQGKKVLLMMDSATRFAMAMREVGLAIGEPPTTKGYTPSVFAALPKLLERTGNFMDGSITGLYTVLVEGDDFNEPVSDAMRSILDGHIVLNRELAARAIYPPIDVLASASRVMMDVTERGQQQFASRFKELLAAHKQAEDLINIGAYKPGSNPTIDYAISKMESMVGYIRQGIHDGVTLEQSVTGLGDIFDEGMAL</sequence>
<dbReference type="PANTHER" id="PTHR15184:SF9">
    <property type="entry name" value="SPI-1 TYPE 3 SECRETION SYSTEM ATPASE"/>
    <property type="match status" value="1"/>
</dbReference>
<comment type="catalytic activity">
    <reaction evidence="8">
        <text>ATP + H2O + cellular proteinSide 1 = ADP + phosphate + cellular proteinSide 2.</text>
        <dbReference type="EC" id="7.4.2.8"/>
    </reaction>
</comment>
<dbReference type="GO" id="GO:0016887">
    <property type="term" value="F:ATP hydrolysis activity"/>
    <property type="evidence" value="ECO:0007669"/>
    <property type="project" value="InterPro"/>
</dbReference>
<evidence type="ECO:0000256" key="7">
    <source>
        <dbReference type="ARBA" id="ARBA00022967"/>
    </source>
</evidence>
<keyword evidence="3" id="KW-0963">Cytoplasm</keyword>
<evidence type="ECO:0000256" key="6">
    <source>
        <dbReference type="ARBA" id="ARBA00022927"/>
    </source>
</evidence>
<keyword evidence="5" id="KW-0067">ATP-binding</keyword>
<dbReference type="Pfam" id="PF18269">
    <property type="entry name" value="T3SS_ATPase_C"/>
    <property type="match status" value="1"/>
</dbReference>
<comment type="subcellular location">
    <subcellularLocation>
        <location evidence="1">Cytoplasm</location>
    </subcellularLocation>
</comment>
<dbReference type="SMART" id="SM00382">
    <property type="entry name" value="AAA"/>
    <property type="match status" value="1"/>
</dbReference>
<dbReference type="InterPro" id="IPR050053">
    <property type="entry name" value="ATPase_alpha/beta_chains"/>
</dbReference>
<dbReference type="FunFam" id="3.40.50.12240:FF:000002">
    <property type="entry name" value="Flagellum-specific ATP synthase FliI"/>
    <property type="match status" value="1"/>
</dbReference>
<dbReference type="PROSITE" id="PS00152">
    <property type="entry name" value="ATPASE_ALPHA_BETA"/>
    <property type="match status" value="1"/>
</dbReference>
<evidence type="ECO:0000256" key="8">
    <source>
        <dbReference type="ARBA" id="ARBA00034006"/>
    </source>
</evidence>
<dbReference type="GO" id="GO:0046933">
    <property type="term" value="F:proton-transporting ATP synthase activity, rotational mechanism"/>
    <property type="evidence" value="ECO:0007669"/>
    <property type="project" value="TreeGrafter"/>
</dbReference>
<keyword evidence="10" id="KW-0969">Cilium</keyword>
<dbReference type="Gene3D" id="3.40.50.12240">
    <property type="match status" value="1"/>
</dbReference>
<accession>A0A831UEV0</accession>
<evidence type="ECO:0000256" key="4">
    <source>
        <dbReference type="ARBA" id="ARBA00022741"/>
    </source>
</evidence>
<protein>
    <submittedName>
        <fullName evidence="10">Flagellar protein export ATPase FliI</fullName>
    </submittedName>
</protein>
<comment type="caution">
    <text evidence="10">The sequence shown here is derived from an EMBL/GenBank/DDBJ whole genome shotgun (WGS) entry which is preliminary data.</text>
</comment>
<keyword evidence="10" id="KW-0966">Cell projection</keyword>
<proteinExistence type="predicted"/>
<dbReference type="GO" id="GO:0005737">
    <property type="term" value="C:cytoplasm"/>
    <property type="evidence" value="ECO:0007669"/>
    <property type="project" value="UniProtKB-SubCell"/>
</dbReference>
<evidence type="ECO:0000256" key="3">
    <source>
        <dbReference type="ARBA" id="ARBA00022490"/>
    </source>
</evidence>
<dbReference type="InterPro" id="IPR027417">
    <property type="entry name" value="P-loop_NTPase"/>
</dbReference>
<organism evidence="10">
    <name type="scientific">Geobacter metallireducens</name>
    <dbReference type="NCBI Taxonomy" id="28232"/>
    <lineage>
        <taxon>Bacteria</taxon>
        <taxon>Pseudomonadati</taxon>
        <taxon>Thermodesulfobacteriota</taxon>
        <taxon>Desulfuromonadia</taxon>
        <taxon>Geobacterales</taxon>
        <taxon>Geobacteraceae</taxon>
        <taxon>Geobacter</taxon>
    </lineage>
</organism>
<dbReference type="InterPro" id="IPR022425">
    <property type="entry name" value="FliI_clade2"/>
</dbReference>
<evidence type="ECO:0000256" key="5">
    <source>
        <dbReference type="ARBA" id="ARBA00022840"/>
    </source>
</evidence>
<dbReference type="SUPFAM" id="SSF52540">
    <property type="entry name" value="P-loop containing nucleoside triphosphate hydrolases"/>
    <property type="match status" value="1"/>
</dbReference>
<evidence type="ECO:0000313" key="10">
    <source>
        <dbReference type="EMBL" id="HEN41164.1"/>
    </source>
</evidence>
<dbReference type="GO" id="GO:0044780">
    <property type="term" value="P:bacterial-type flagellum assembly"/>
    <property type="evidence" value="ECO:0007669"/>
    <property type="project" value="InterPro"/>
</dbReference>
<dbReference type="CDD" id="cd01136">
    <property type="entry name" value="ATPase_flagellum-secretory_path_III"/>
    <property type="match status" value="1"/>
</dbReference>
<dbReference type="PANTHER" id="PTHR15184">
    <property type="entry name" value="ATP SYNTHASE"/>
    <property type="match status" value="1"/>
</dbReference>
<evidence type="ECO:0000256" key="2">
    <source>
        <dbReference type="ARBA" id="ARBA00022448"/>
    </source>
</evidence>
<feature type="domain" description="AAA+ ATPase" evidence="9">
    <location>
        <begin position="165"/>
        <end position="346"/>
    </location>
</feature>
<dbReference type="InterPro" id="IPR020003">
    <property type="entry name" value="ATPase_a/bsu_AS"/>
</dbReference>
<dbReference type="InterPro" id="IPR005714">
    <property type="entry name" value="ATPase_T3SS_FliI/YscN"/>
</dbReference>
<dbReference type="EMBL" id="DSOV01000007">
    <property type="protein sequence ID" value="HEN41164.1"/>
    <property type="molecule type" value="Genomic_DNA"/>
</dbReference>
<dbReference type="GO" id="GO:0071973">
    <property type="term" value="P:bacterial-type flagellum-dependent cell motility"/>
    <property type="evidence" value="ECO:0007669"/>
    <property type="project" value="InterPro"/>
</dbReference>
<dbReference type="GO" id="GO:0030257">
    <property type="term" value="C:type III protein secretion system complex"/>
    <property type="evidence" value="ECO:0007669"/>
    <property type="project" value="InterPro"/>
</dbReference>
<evidence type="ECO:0000256" key="1">
    <source>
        <dbReference type="ARBA" id="ARBA00004496"/>
    </source>
</evidence>
<keyword evidence="7" id="KW-1278">Translocase</keyword>
<keyword evidence="4" id="KW-0547">Nucleotide-binding</keyword>
<dbReference type="GO" id="GO:0005524">
    <property type="term" value="F:ATP binding"/>
    <property type="evidence" value="ECO:0007669"/>
    <property type="project" value="UniProtKB-KW"/>
</dbReference>
<dbReference type="GO" id="GO:0030254">
    <property type="term" value="P:protein secretion by the type III secretion system"/>
    <property type="evidence" value="ECO:0007669"/>
    <property type="project" value="InterPro"/>
</dbReference>
<dbReference type="InterPro" id="IPR040627">
    <property type="entry name" value="T3SS_ATPase_C"/>
</dbReference>
<gene>
    <name evidence="10" type="primary">fliI</name>
    <name evidence="10" type="ORF">ENQ87_02125</name>
</gene>
<dbReference type="InterPro" id="IPR000194">
    <property type="entry name" value="ATPase_F1/V1/A1_a/bsu_nucl-bd"/>
</dbReference>
<dbReference type="CDD" id="cd18117">
    <property type="entry name" value="ATP-synt_flagellum-secretory_path_III_N"/>
    <property type="match status" value="1"/>
</dbReference>
<dbReference type="NCBIfam" id="TIGR03497">
    <property type="entry name" value="FliI_clade2"/>
    <property type="match status" value="1"/>
</dbReference>
<dbReference type="GO" id="GO:0008564">
    <property type="term" value="F:protein-exporting ATPase activity"/>
    <property type="evidence" value="ECO:0007669"/>
    <property type="project" value="UniProtKB-EC"/>
</dbReference>
<evidence type="ECO:0000259" key="9">
    <source>
        <dbReference type="SMART" id="SM00382"/>
    </source>
</evidence>
<dbReference type="NCBIfam" id="TIGR01026">
    <property type="entry name" value="fliI_yscN"/>
    <property type="match status" value="1"/>
</dbReference>
<dbReference type="InterPro" id="IPR003593">
    <property type="entry name" value="AAA+_ATPase"/>
</dbReference>
<keyword evidence="10" id="KW-0282">Flagellum</keyword>
<dbReference type="Pfam" id="PF00006">
    <property type="entry name" value="ATP-synt_ab"/>
    <property type="match status" value="1"/>
</dbReference>
<keyword evidence="6" id="KW-0653">Protein transport</keyword>
<dbReference type="AlphaFoldDB" id="A0A831UEV0"/>